<keyword evidence="2" id="KW-1185">Reference proteome</keyword>
<accession>A0AAV7QPU5</accession>
<dbReference type="InterPro" id="IPR029290">
    <property type="entry name" value="TP53TG5"/>
</dbReference>
<dbReference type="AlphaFoldDB" id="A0AAV7QPU5"/>
<dbReference type="PANTHER" id="PTHR15562:SF0">
    <property type="entry name" value="TP53-TARGET GENE 5 PROTEIN"/>
    <property type="match status" value="1"/>
</dbReference>
<organism evidence="1 2">
    <name type="scientific">Pleurodeles waltl</name>
    <name type="common">Iberian ribbed newt</name>
    <dbReference type="NCBI Taxonomy" id="8319"/>
    <lineage>
        <taxon>Eukaryota</taxon>
        <taxon>Metazoa</taxon>
        <taxon>Chordata</taxon>
        <taxon>Craniata</taxon>
        <taxon>Vertebrata</taxon>
        <taxon>Euteleostomi</taxon>
        <taxon>Amphibia</taxon>
        <taxon>Batrachia</taxon>
        <taxon>Caudata</taxon>
        <taxon>Salamandroidea</taxon>
        <taxon>Salamandridae</taxon>
        <taxon>Pleurodelinae</taxon>
        <taxon>Pleurodeles</taxon>
    </lineage>
</organism>
<proteinExistence type="predicted"/>
<sequence>MPPSLSVQVKHTLQRNRRCFYTGRLEHDKKHLKTLMKQLSLLRLLKGGDVRVHHVHQIATKCWKALHPGTPQSSGKQSSRWEGCVYVDAELKENGITSCDQEHLGASKDSTTSLQDTSEALNKRTSHIQDSLVALNEITPPVHDSSWALNERSPLYQKSSRVLNEEPTTIVESLEVGSTRTPTNHGSSRTSNEVVSVHNVPCPSQESKAPDTHEKLLSQWFNSLPQRLVLPFPKVLCRPSRLRWVKPCCTRSCDDCLENNNIFQYHL</sequence>
<reference evidence="1" key="1">
    <citation type="journal article" date="2022" name="bioRxiv">
        <title>Sequencing and chromosome-scale assembly of the giantPleurodeles waltlgenome.</title>
        <authorList>
            <person name="Brown T."/>
            <person name="Elewa A."/>
            <person name="Iarovenko S."/>
            <person name="Subramanian E."/>
            <person name="Araus A.J."/>
            <person name="Petzold A."/>
            <person name="Susuki M."/>
            <person name="Suzuki K.-i.T."/>
            <person name="Hayashi T."/>
            <person name="Toyoda A."/>
            <person name="Oliveira C."/>
            <person name="Osipova E."/>
            <person name="Leigh N.D."/>
            <person name="Simon A."/>
            <person name="Yun M.H."/>
        </authorList>
    </citation>
    <scope>NUCLEOTIDE SEQUENCE</scope>
    <source>
        <strain evidence="1">20211129_DDA</strain>
        <tissue evidence="1">Liver</tissue>
    </source>
</reference>
<evidence type="ECO:0000313" key="2">
    <source>
        <dbReference type="Proteomes" id="UP001066276"/>
    </source>
</evidence>
<evidence type="ECO:0000313" key="1">
    <source>
        <dbReference type="EMBL" id="KAJ1142484.1"/>
    </source>
</evidence>
<name>A0AAV7QPU5_PLEWA</name>
<dbReference type="PANTHER" id="PTHR15562">
    <property type="entry name" value="TP53-TARGET GENE 5 PROTEIN"/>
    <property type="match status" value="1"/>
</dbReference>
<comment type="caution">
    <text evidence="1">The sequence shown here is derived from an EMBL/GenBank/DDBJ whole genome shotgun (WGS) entry which is preliminary data.</text>
</comment>
<dbReference type="Proteomes" id="UP001066276">
    <property type="component" value="Chromosome 6"/>
</dbReference>
<dbReference type="Pfam" id="PF15331">
    <property type="entry name" value="TP53IP5"/>
    <property type="match status" value="1"/>
</dbReference>
<protein>
    <submittedName>
        <fullName evidence="1">Uncharacterized protein</fullName>
    </submittedName>
</protein>
<gene>
    <name evidence="1" type="ORF">NDU88_008798</name>
</gene>
<dbReference type="EMBL" id="JANPWB010000010">
    <property type="protein sequence ID" value="KAJ1142484.1"/>
    <property type="molecule type" value="Genomic_DNA"/>
</dbReference>